<feature type="region of interest" description="Disordered" evidence="1">
    <location>
        <begin position="816"/>
        <end position="866"/>
    </location>
</feature>
<keyword evidence="3" id="KW-1185">Reference proteome</keyword>
<protein>
    <submittedName>
        <fullName evidence="2">Uncharacterized protein</fullName>
    </submittedName>
</protein>
<dbReference type="OrthoDB" id="3963008at2"/>
<sequence>MTQGAARRSDPAAEVLLGIAVASGEPGDAGRLRHRLGVRDPAWLADAALPITARRRAVRDPDVSVRRAVARNPRATPADLAALLERPDPVVDRLVYRHATALPWMRREILAPGRHPDPIALAVLWEEIRACTEDPPDHPHFVGAAVVCGVPALIEHALRTGGARLTRAEQLRGLLGLFDDPERLGALLGEVRFRPGVPPEPGGAPGPGVADLAAAALASGDDGPLRAAVLAAEGSAGLIAGLRAGEPEPTWRRHLDWTRLPAAHRADPLPESAAVALAARPDCPEVLLAELYRAHPAAVAHVARPSVALLEAAVHLPGHVEATRIAAAAAASGLADERHAVPIPSRVAPARVGVAVLAELPPGRPLAELIHRHLGCSADRWATLRGALSRYRGTLADLLAGIADGSVPGPGHVPPPALSRPYRFLLHAAPAEDLRALLPHLPDELLRDLLGRGPLPEHTFEAALAGRDPRVCAALAANSGLDPRRLGRLAALDEPHVNAAVYRNHHSPLTLRRRIASGVPCTPDRTQPVPLDPVLRAELLDCADRRLLTPLAVSGDPELVRAALYAFPSADARAFAFLKVWRRGGPDAARRLVEPIGGLGPAHRADALPDHLEIDAGPGRSGAVRIPYEDPDALPSVLAGVRGRNATRRLLATLVHEPYAYDLPRLVARHRETPFAPESIDELLRHEDAVGEPARLLRLAVVNRACGTTAEDLNREPIDRLREVAFRRTDAGWVNDCVEHELLDPIRLVDTARPAGEVLRALPKLTRDTVAAPVRARIGALVRTRLAGHVEATVIALSLLDSFTGTVGELIDVAAQAAGPPPGPEQRAAADAEIAESAREPDGSAPATPTRERVGPTLPTRCGRRGTPDRGCALAAAHLLRSMVPGAPIPTDPAVLTVFAETPEADVPGLAHPDWLRAACAAAPADLPRERLARRDPVGFRAGASASVRYRAGLVGPAELIADTPARALSAARPGEFSQLAREPLTRAVRALLAERLGHDPRHWLAALAVMDGDGGELPLPELLERVTAGAPEPPGDGPPAVLSTAGSALLVYADVRVLRTVLPLLAPGAPSILARDAERGRHVTADLVEYVLGLTDVEPALILAEGEARSPHTRHVRERLLARRDPALDDRLYGDVKRRGDVVERRRILARAADDPRPLSAALRARLLEPGVFSAYWVDALRITVEAADADVVEPALAAMSGKLSLLDQLIAARNVLRFGGAHRLHAVIDGGLLGSGAARIAGKALEAHDRALDAPPAGGRAGLDVSPPARAALDAGVAVLSERVERESSPARLVARLRGCRRLPDAERVLDRPYRRDWALLAREHAREPWPAGVRHALASRPDAPDEIVLAMLADLHPAEAFAAARRGPHAARAVTSRVVPDGGTAEWHAEVERLVEAGLLTGRDLVHEVGHAERALRYLADARARVDLCGPVRAAVDAAYVEVAALTVDLLGTEDRSWQRLFAALTERDEHWRRAHGPAAGIAGLLRYAAREPLGPA</sequence>
<evidence type="ECO:0000313" key="2">
    <source>
        <dbReference type="EMBL" id="GCE00518.1"/>
    </source>
</evidence>
<proteinExistence type="predicted"/>
<evidence type="ECO:0000313" key="3">
    <source>
        <dbReference type="Proteomes" id="UP000286931"/>
    </source>
</evidence>
<comment type="caution">
    <text evidence="2">The sequence shown here is derived from an EMBL/GenBank/DDBJ whole genome shotgun (WGS) entry which is preliminary data.</text>
</comment>
<name>A0A401Z116_9ACTN</name>
<dbReference type="Proteomes" id="UP000286931">
    <property type="component" value="Unassembled WGS sequence"/>
</dbReference>
<dbReference type="EMBL" id="BIFH01000040">
    <property type="protein sequence ID" value="GCE00518.1"/>
    <property type="molecule type" value="Genomic_DNA"/>
</dbReference>
<organism evidence="2 3">
    <name type="scientific">Embleya hyalina</name>
    <dbReference type="NCBI Taxonomy" id="516124"/>
    <lineage>
        <taxon>Bacteria</taxon>
        <taxon>Bacillati</taxon>
        <taxon>Actinomycetota</taxon>
        <taxon>Actinomycetes</taxon>
        <taxon>Kitasatosporales</taxon>
        <taxon>Streptomycetaceae</taxon>
        <taxon>Embleya</taxon>
    </lineage>
</organism>
<accession>A0A401Z116</accession>
<reference evidence="2 3" key="1">
    <citation type="submission" date="2018-12" db="EMBL/GenBank/DDBJ databases">
        <title>Draft genome sequence of Embleya hyalina NBRC 13850T.</title>
        <authorList>
            <person name="Komaki H."/>
            <person name="Hosoyama A."/>
            <person name="Kimura A."/>
            <person name="Ichikawa N."/>
            <person name="Tamura T."/>
        </authorList>
    </citation>
    <scope>NUCLEOTIDE SEQUENCE [LARGE SCALE GENOMIC DNA]</scope>
    <source>
        <strain evidence="2 3">NBRC 13850</strain>
    </source>
</reference>
<gene>
    <name evidence="2" type="ORF">EHYA_08244</name>
</gene>
<dbReference type="RefSeq" id="WP_126642239.1">
    <property type="nucleotide sequence ID" value="NZ_BIFH01000040.1"/>
</dbReference>
<evidence type="ECO:0000256" key="1">
    <source>
        <dbReference type="SAM" id="MobiDB-lite"/>
    </source>
</evidence>